<dbReference type="PANTHER" id="PTHR24305">
    <property type="entry name" value="CYTOCHROME P450"/>
    <property type="match status" value="1"/>
</dbReference>
<evidence type="ECO:0000256" key="5">
    <source>
        <dbReference type="ARBA" id="ARBA00023004"/>
    </source>
</evidence>
<gene>
    <name evidence="9" type="ORF">AYO20_02068</name>
</gene>
<comment type="cofactor">
    <cofactor evidence="1 7">
        <name>heme</name>
        <dbReference type="ChEBI" id="CHEBI:30413"/>
    </cofactor>
</comment>
<dbReference type="InterPro" id="IPR001128">
    <property type="entry name" value="Cyt_P450"/>
</dbReference>
<dbReference type="GO" id="GO:0020037">
    <property type="term" value="F:heme binding"/>
    <property type="evidence" value="ECO:0007669"/>
    <property type="project" value="InterPro"/>
</dbReference>
<keyword evidence="8" id="KW-0472">Membrane</keyword>
<organism evidence="9 10">
    <name type="scientific">Fonsecaea nubica</name>
    <dbReference type="NCBI Taxonomy" id="856822"/>
    <lineage>
        <taxon>Eukaryota</taxon>
        <taxon>Fungi</taxon>
        <taxon>Dikarya</taxon>
        <taxon>Ascomycota</taxon>
        <taxon>Pezizomycotina</taxon>
        <taxon>Eurotiomycetes</taxon>
        <taxon>Chaetothyriomycetidae</taxon>
        <taxon>Chaetothyriales</taxon>
        <taxon>Herpotrichiellaceae</taxon>
        <taxon>Fonsecaea</taxon>
    </lineage>
</organism>
<dbReference type="Proteomes" id="UP000185904">
    <property type="component" value="Unassembled WGS sequence"/>
</dbReference>
<evidence type="ECO:0000256" key="4">
    <source>
        <dbReference type="ARBA" id="ARBA00023002"/>
    </source>
</evidence>
<feature type="binding site" description="axial binding residue" evidence="7">
    <location>
        <position position="535"/>
    </location>
    <ligand>
        <name>heme</name>
        <dbReference type="ChEBI" id="CHEBI:30413"/>
    </ligand>
    <ligandPart>
        <name>Fe</name>
        <dbReference type="ChEBI" id="CHEBI:18248"/>
    </ligandPart>
</feature>
<dbReference type="EMBL" id="LVCJ01000008">
    <property type="protein sequence ID" value="OAL38862.1"/>
    <property type="molecule type" value="Genomic_DNA"/>
</dbReference>
<accession>A0A178DB73</accession>
<feature type="transmembrane region" description="Helical" evidence="8">
    <location>
        <begin position="309"/>
        <end position="327"/>
    </location>
</feature>
<comment type="similarity">
    <text evidence="2">Belongs to the cytochrome P450 family.</text>
</comment>
<feature type="transmembrane region" description="Helical" evidence="8">
    <location>
        <begin position="76"/>
        <end position="94"/>
    </location>
</feature>
<evidence type="ECO:0000313" key="10">
    <source>
        <dbReference type="Proteomes" id="UP000185904"/>
    </source>
</evidence>
<feature type="transmembrane region" description="Helical" evidence="8">
    <location>
        <begin position="106"/>
        <end position="126"/>
    </location>
</feature>
<evidence type="ECO:0000256" key="6">
    <source>
        <dbReference type="ARBA" id="ARBA00023033"/>
    </source>
</evidence>
<sequence length="593" mass="67496">MAKRRFDLAVFRNVHGISLFKGEGENTAFCHNLNAEAVPVEMRSFTDYEAPAGLAIVTALVSHAVYNRREPTVASFFRNLVVLVALYAVLTTRIPQGPLTVRSSTALFAGLYLAALSLSITVYRLFLHPLRRFPGPTLGKLTRWTSAYYMATGRMHEWLPAMHAKYGDIVRFGPNELSFGDTGSVKYLHGPQGARLTKGPFYDANTFNNSGHGVPLPSTRDWENHRIRRRIWDHGFAQKALRTYEPRIRSLIDTFCTELEKHDGEVVDFAKWADYFAFDAMGDLVFNKTVGLLNEDGPREFSDWVRTGVMVNAIFAQVPWISSYFTLTPFRRDLIHKALSFGRLASDFYKQRREFGTSPVDIFSHIIAGNDKEIISSEEDLEADSPTLFIAGSDTSAVVITFMFYYICKDKATYRRLREEIDQHWDGVKPLEGSSLGPETLPFLNMCIQEVLRVMPPGPNGMQRYTNKGGHMVNGIFIPENTAVSSNTLSLHHDPRYWTNPTEFIPDRWDEKKRDPTWNHDTRAYIPFSSGTFSCAGRPLAMLEQRLLITTLLRRFDLIMAPDFDHKRFADDIRSYMTIVKGALPLTVQKRKD</sequence>
<keyword evidence="5 7" id="KW-0408">Iron</keyword>
<dbReference type="GO" id="GO:0004497">
    <property type="term" value="F:monooxygenase activity"/>
    <property type="evidence" value="ECO:0007669"/>
    <property type="project" value="UniProtKB-KW"/>
</dbReference>
<keyword evidence="3 7" id="KW-0479">Metal-binding</keyword>
<dbReference type="InterPro" id="IPR036396">
    <property type="entry name" value="Cyt_P450_sf"/>
</dbReference>
<dbReference type="CDD" id="cd11061">
    <property type="entry name" value="CYP67-like"/>
    <property type="match status" value="1"/>
</dbReference>
<keyword evidence="7" id="KW-0349">Heme</keyword>
<evidence type="ECO:0000256" key="2">
    <source>
        <dbReference type="ARBA" id="ARBA00010617"/>
    </source>
</evidence>
<dbReference type="Pfam" id="PF00067">
    <property type="entry name" value="p450"/>
    <property type="match status" value="1"/>
</dbReference>
<keyword evidence="10" id="KW-1185">Reference proteome</keyword>
<keyword evidence="4" id="KW-0560">Oxidoreductase</keyword>
<dbReference type="InterPro" id="IPR050121">
    <property type="entry name" value="Cytochrome_P450_monoxygenase"/>
</dbReference>
<dbReference type="SUPFAM" id="SSF48264">
    <property type="entry name" value="Cytochrome P450"/>
    <property type="match status" value="1"/>
</dbReference>
<evidence type="ECO:0000313" key="9">
    <source>
        <dbReference type="EMBL" id="OAL38862.1"/>
    </source>
</evidence>
<dbReference type="RefSeq" id="XP_022503874.1">
    <property type="nucleotide sequence ID" value="XM_022640374.1"/>
</dbReference>
<keyword evidence="8" id="KW-0812">Transmembrane</keyword>
<protein>
    <submittedName>
        <fullName evidence="9">Uncharacterized protein</fullName>
    </submittedName>
</protein>
<dbReference type="OrthoDB" id="6692864at2759"/>
<keyword evidence="6" id="KW-0503">Monooxygenase</keyword>
<reference evidence="9 10" key="1">
    <citation type="submission" date="2016-03" db="EMBL/GenBank/DDBJ databases">
        <title>The draft genome sequence of Fonsecaea nubica causative agent of cutaneous subcutaneous infection in human host.</title>
        <authorList>
            <person name="Costa F."/>
            <person name="Sybren D.H."/>
            <person name="Raittz R.T."/>
            <person name="Weiss V.A."/>
            <person name="Leao A.C."/>
            <person name="Gomes R."/>
            <person name="De Souza E.M."/>
            <person name="Pedrosa F.O."/>
            <person name="Steffens M.B."/>
            <person name="Bombassaro A."/>
            <person name="Tadra-Sfeir M.Z."/>
            <person name="Moreno L.F."/>
            <person name="Najafzadeh M.J."/>
            <person name="Felipe M.S."/>
            <person name="Teixeira M."/>
            <person name="Sun J."/>
            <person name="Xi L."/>
            <person name="Castro M.A."/>
            <person name="Vicente V.A."/>
        </authorList>
    </citation>
    <scope>NUCLEOTIDE SEQUENCE [LARGE SCALE GENOMIC DNA]</scope>
    <source>
        <strain evidence="9 10">CBS 269.64</strain>
    </source>
</reference>
<evidence type="ECO:0000256" key="3">
    <source>
        <dbReference type="ARBA" id="ARBA00022723"/>
    </source>
</evidence>
<dbReference type="PRINTS" id="PR00385">
    <property type="entry name" value="P450"/>
</dbReference>
<dbReference type="PRINTS" id="PR00463">
    <property type="entry name" value="EP450I"/>
</dbReference>
<dbReference type="InterPro" id="IPR002401">
    <property type="entry name" value="Cyt_P450_E_grp-I"/>
</dbReference>
<dbReference type="GeneID" id="34585492"/>
<dbReference type="GO" id="GO:0005506">
    <property type="term" value="F:iron ion binding"/>
    <property type="evidence" value="ECO:0007669"/>
    <property type="project" value="InterPro"/>
</dbReference>
<comment type="caution">
    <text evidence="9">The sequence shown here is derived from an EMBL/GenBank/DDBJ whole genome shotgun (WGS) entry which is preliminary data.</text>
</comment>
<name>A0A178DB73_9EURO</name>
<evidence type="ECO:0000256" key="8">
    <source>
        <dbReference type="SAM" id="Phobius"/>
    </source>
</evidence>
<evidence type="ECO:0000256" key="1">
    <source>
        <dbReference type="ARBA" id="ARBA00001971"/>
    </source>
</evidence>
<feature type="transmembrane region" description="Helical" evidence="8">
    <location>
        <begin position="388"/>
        <end position="408"/>
    </location>
</feature>
<dbReference type="GO" id="GO:0016705">
    <property type="term" value="F:oxidoreductase activity, acting on paired donors, with incorporation or reduction of molecular oxygen"/>
    <property type="evidence" value="ECO:0007669"/>
    <property type="project" value="InterPro"/>
</dbReference>
<evidence type="ECO:0000256" key="7">
    <source>
        <dbReference type="PIRSR" id="PIRSR602401-1"/>
    </source>
</evidence>
<dbReference type="PANTHER" id="PTHR24305:SF187">
    <property type="entry name" value="P450, PUTATIVE (EUROFUNG)-RELATED"/>
    <property type="match status" value="1"/>
</dbReference>
<proteinExistence type="inferred from homology"/>
<dbReference type="Gene3D" id="1.10.630.10">
    <property type="entry name" value="Cytochrome P450"/>
    <property type="match status" value="1"/>
</dbReference>
<dbReference type="AlphaFoldDB" id="A0A178DB73"/>
<keyword evidence="8" id="KW-1133">Transmembrane helix</keyword>